<protein>
    <recommendedName>
        <fullName evidence="8">Nicotinamidase</fullName>
        <ecNumber evidence="6">3.5.1.19</ecNumber>
    </recommendedName>
    <alternativeName>
        <fullName evidence="7">Nicotinamide deamidase</fullName>
    </alternativeName>
</protein>
<dbReference type="EC" id="3.5.1.19" evidence="6"/>
<dbReference type="CDD" id="cd01011">
    <property type="entry name" value="nicotinamidase"/>
    <property type="match status" value="1"/>
</dbReference>
<dbReference type="PANTHER" id="PTHR11080">
    <property type="entry name" value="PYRAZINAMIDASE/NICOTINAMIDASE"/>
    <property type="match status" value="1"/>
</dbReference>
<comment type="similarity">
    <text evidence="1">Belongs to the isochorismatase family.</text>
</comment>
<keyword evidence="3" id="KW-0479">Metal-binding</keyword>
<dbReference type="GO" id="GO:0008936">
    <property type="term" value="F:nicotinamidase activity"/>
    <property type="evidence" value="ECO:0007669"/>
    <property type="project" value="UniProtKB-EC"/>
</dbReference>
<dbReference type="RefSeq" id="WP_025259610.1">
    <property type="nucleotide sequence ID" value="NZ_BLVX01000004.1"/>
</dbReference>
<gene>
    <name evidence="10" type="primary">pncA</name>
    <name evidence="11" type="ORF">ALP84_03524</name>
    <name evidence="10" type="ORF">PSCICP_05600</name>
</gene>
<evidence type="ECO:0000256" key="6">
    <source>
        <dbReference type="ARBA" id="ARBA00039017"/>
    </source>
</evidence>
<feature type="domain" description="Isochorismatase-like" evidence="9">
    <location>
        <begin position="12"/>
        <end position="203"/>
    </location>
</feature>
<comment type="caution">
    <text evidence="11">The sequence shown here is derived from an EMBL/GenBank/DDBJ whole genome shotgun (WGS) entry which is preliminary data.</text>
</comment>
<keyword evidence="2" id="KW-0662">Pyridine nucleotide biosynthesis</keyword>
<dbReference type="InterPro" id="IPR000868">
    <property type="entry name" value="Isochorismatase-like_dom"/>
</dbReference>
<evidence type="ECO:0000256" key="1">
    <source>
        <dbReference type="ARBA" id="ARBA00006336"/>
    </source>
</evidence>
<accession>A0A3M4VLS9</accession>
<evidence type="ECO:0000256" key="4">
    <source>
        <dbReference type="ARBA" id="ARBA00022801"/>
    </source>
</evidence>
<dbReference type="AlphaFoldDB" id="A0A3M4VLS9"/>
<dbReference type="GO" id="GO:0046872">
    <property type="term" value="F:metal ion binding"/>
    <property type="evidence" value="ECO:0007669"/>
    <property type="project" value="UniProtKB-KW"/>
</dbReference>
<dbReference type="Proteomes" id="UP000614982">
    <property type="component" value="Unassembled WGS sequence"/>
</dbReference>
<evidence type="ECO:0000256" key="8">
    <source>
        <dbReference type="ARBA" id="ARBA00072277"/>
    </source>
</evidence>
<reference evidence="11 12" key="1">
    <citation type="submission" date="2018-08" db="EMBL/GenBank/DDBJ databases">
        <title>Recombination of ecologically and evolutionarily significant loci maintains genetic cohesion in the Pseudomonas syringae species complex.</title>
        <authorList>
            <person name="Dillon M."/>
            <person name="Thakur S."/>
            <person name="Almeida R.N.D."/>
            <person name="Weir B.S."/>
            <person name="Guttman D.S."/>
        </authorList>
    </citation>
    <scope>NUCLEOTIDE SEQUENCE [LARGE SCALE GENOMIC DNA]</scope>
    <source>
        <strain evidence="11 12">ICMP 6917</strain>
    </source>
</reference>
<dbReference type="InterPro" id="IPR052347">
    <property type="entry name" value="Isochorismatase_Nicotinamidase"/>
</dbReference>
<evidence type="ECO:0000256" key="7">
    <source>
        <dbReference type="ARBA" id="ARBA00043224"/>
    </source>
</evidence>
<dbReference type="GeneID" id="93658681"/>
<evidence type="ECO:0000313" key="11">
    <source>
        <dbReference type="EMBL" id="RMR52577.1"/>
    </source>
</evidence>
<dbReference type="EMBL" id="BLWA01000001">
    <property type="protein sequence ID" value="GFM90588.1"/>
    <property type="molecule type" value="Genomic_DNA"/>
</dbReference>
<evidence type="ECO:0000256" key="3">
    <source>
        <dbReference type="ARBA" id="ARBA00022723"/>
    </source>
</evidence>
<dbReference type="Proteomes" id="UP000278332">
    <property type="component" value="Unassembled WGS sequence"/>
</dbReference>
<keyword evidence="13" id="KW-1185">Reference proteome</keyword>
<name>A0A3M4VLS9_PSECI</name>
<organism evidence="11 12">
    <name type="scientific">Pseudomonas cichorii</name>
    <dbReference type="NCBI Taxonomy" id="36746"/>
    <lineage>
        <taxon>Bacteria</taxon>
        <taxon>Pseudomonadati</taxon>
        <taxon>Pseudomonadota</taxon>
        <taxon>Gammaproteobacteria</taxon>
        <taxon>Pseudomonadales</taxon>
        <taxon>Pseudomonadaceae</taxon>
        <taxon>Pseudomonas</taxon>
    </lineage>
</organism>
<sequence length="221" mass="24217">MPLSHLPTAPNCALLVIDMQYDFMPGGRLAVPDGNAVLPLINRLGERFTRVILTQDWHPAGHISFASSHPGCTPFESITLPYGPQTLWPDHCVQGSHGAQLHADLNLPHAQLIVRKGFNAHIDSYSAFMEADRTTTTGLAGYLKERGIDTLFVVGLALDFCVSWSAQDARKTGFTTYVIEDACRAIDMNGSLENAWQAMLASGVKRVQSHVFLERASGLRE</sequence>
<dbReference type="EMBL" id="RBRY01000141">
    <property type="protein sequence ID" value="RMR52577.1"/>
    <property type="molecule type" value="Genomic_DNA"/>
</dbReference>
<reference evidence="10 13" key="2">
    <citation type="submission" date="2020-05" db="EMBL/GenBank/DDBJ databases">
        <title>Genetic diversity of Pseudomonas cichorii.</title>
        <authorList>
            <person name="Tani S."/>
            <person name="Yagi H."/>
            <person name="Hashimoto S."/>
            <person name="Iiyama K."/>
            <person name="Furuya N."/>
        </authorList>
    </citation>
    <scope>NUCLEOTIDE SEQUENCE [LARGE SCALE GENOMIC DNA]</scope>
    <source>
        <strain evidence="10 13">LMG 2162</strain>
    </source>
</reference>
<proteinExistence type="inferred from homology"/>
<keyword evidence="4" id="KW-0378">Hydrolase</keyword>
<dbReference type="SUPFAM" id="SSF52499">
    <property type="entry name" value="Isochorismatase-like hydrolases"/>
    <property type="match status" value="1"/>
</dbReference>
<dbReference type="NCBIfam" id="NF008623">
    <property type="entry name" value="PRK11609.1"/>
    <property type="match status" value="1"/>
</dbReference>
<dbReference type="PANTHER" id="PTHR11080:SF2">
    <property type="entry name" value="LD05707P"/>
    <property type="match status" value="1"/>
</dbReference>
<dbReference type="FunFam" id="3.40.50.850:FF:000006">
    <property type="entry name" value="Bifunctional pyrazinamidase/nicotinamidase"/>
    <property type="match status" value="1"/>
</dbReference>
<dbReference type="Pfam" id="PF00857">
    <property type="entry name" value="Isochorismatase"/>
    <property type="match status" value="1"/>
</dbReference>
<evidence type="ECO:0000256" key="2">
    <source>
        <dbReference type="ARBA" id="ARBA00022642"/>
    </source>
</evidence>
<evidence type="ECO:0000313" key="12">
    <source>
        <dbReference type="Proteomes" id="UP000278332"/>
    </source>
</evidence>
<evidence type="ECO:0000313" key="13">
    <source>
        <dbReference type="Proteomes" id="UP000614982"/>
    </source>
</evidence>
<evidence type="ECO:0000259" key="9">
    <source>
        <dbReference type="Pfam" id="PF00857"/>
    </source>
</evidence>
<dbReference type="OrthoDB" id="9791276at2"/>
<dbReference type="InterPro" id="IPR036380">
    <property type="entry name" value="Isochorismatase-like_sf"/>
</dbReference>
<dbReference type="GO" id="GO:0019363">
    <property type="term" value="P:pyridine nucleotide biosynthetic process"/>
    <property type="evidence" value="ECO:0007669"/>
    <property type="project" value="UniProtKB-KW"/>
</dbReference>
<comment type="pathway">
    <text evidence="5">Cofactor biosynthesis; nicotinate biosynthesis; nicotinate from nicotinamide: step 1/1.</text>
</comment>
<dbReference type="Gene3D" id="3.40.50.850">
    <property type="entry name" value="Isochorismatase-like"/>
    <property type="match status" value="1"/>
</dbReference>
<evidence type="ECO:0000256" key="5">
    <source>
        <dbReference type="ARBA" id="ARBA00037900"/>
    </source>
</evidence>
<evidence type="ECO:0000313" key="10">
    <source>
        <dbReference type="EMBL" id="GFM90588.1"/>
    </source>
</evidence>